<protein>
    <submittedName>
        <fullName evidence="1">Uncharacterized protein</fullName>
    </submittedName>
</protein>
<dbReference type="STRING" id="671065.MetMK1DRAFT_00004350"/>
<accession>H2C0Y4</accession>
<evidence type="ECO:0000313" key="2">
    <source>
        <dbReference type="Proteomes" id="UP000003980"/>
    </source>
</evidence>
<organism evidence="1 2">
    <name type="scientific">Metallosphaera yellowstonensis MK1</name>
    <dbReference type="NCBI Taxonomy" id="671065"/>
    <lineage>
        <taxon>Archaea</taxon>
        <taxon>Thermoproteota</taxon>
        <taxon>Thermoprotei</taxon>
        <taxon>Sulfolobales</taxon>
        <taxon>Sulfolobaceae</taxon>
        <taxon>Metallosphaera</taxon>
    </lineage>
</organism>
<gene>
    <name evidence="1" type="ORF">MetMK1DRAFT_00004350</name>
</gene>
<dbReference type="AlphaFoldDB" id="H2C0Y4"/>
<keyword evidence="2" id="KW-1185">Reference proteome</keyword>
<evidence type="ECO:0000313" key="1">
    <source>
        <dbReference type="EMBL" id="EHP69933.1"/>
    </source>
</evidence>
<name>H2C0Y4_9CREN</name>
<proteinExistence type="predicted"/>
<dbReference type="Proteomes" id="UP000003980">
    <property type="component" value="Unassembled WGS sequence"/>
</dbReference>
<sequence length="33" mass="3390">MPVGSVMGRGGVTEVVEAVGVDYGTVLRRLDVA</sequence>
<dbReference type="EMBL" id="JH597761">
    <property type="protein sequence ID" value="EHP69933.1"/>
    <property type="molecule type" value="Genomic_DNA"/>
</dbReference>
<dbReference type="HOGENOM" id="CLU_220399_0_0_2"/>
<reference evidence="1 2" key="1">
    <citation type="submission" date="2012-01" db="EMBL/GenBank/DDBJ databases">
        <title>Improved High-Quality Draft sequence of Metallosphaera yellowstonensis MK1.</title>
        <authorList>
            <consortium name="US DOE Joint Genome Institute"/>
            <person name="Lucas S."/>
            <person name="Han J."/>
            <person name="Cheng J.-F."/>
            <person name="Goodwin L."/>
            <person name="Pitluck S."/>
            <person name="Peters L."/>
            <person name="Teshima H."/>
            <person name="Detter J.C."/>
            <person name="Han C."/>
            <person name="Tapia R."/>
            <person name="Land M."/>
            <person name="Hauser L."/>
            <person name="Kyrpides N."/>
            <person name="Kozubal M."/>
            <person name="Macur R.E."/>
            <person name="Jay Z."/>
            <person name="Inskeep W."/>
            <person name="Woyke T."/>
        </authorList>
    </citation>
    <scope>NUCLEOTIDE SEQUENCE [LARGE SCALE GENOMIC DNA]</scope>
    <source>
        <strain evidence="1 2">MK1</strain>
    </source>
</reference>